<name>A0A3M7QT59_BRAPC</name>
<reference evidence="1 2" key="1">
    <citation type="journal article" date="2018" name="Sci. Rep.">
        <title>Genomic signatures of local adaptation to the degree of environmental predictability in rotifers.</title>
        <authorList>
            <person name="Franch-Gras L."/>
            <person name="Hahn C."/>
            <person name="Garcia-Roger E.M."/>
            <person name="Carmona M.J."/>
            <person name="Serra M."/>
            <person name="Gomez A."/>
        </authorList>
    </citation>
    <scope>NUCLEOTIDE SEQUENCE [LARGE SCALE GENOMIC DNA]</scope>
    <source>
        <strain evidence="1">HYR1</strain>
    </source>
</reference>
<evidence type="ECO:0000313" key="2">
    <source>
        <dbReference type="Proteomes" id="UP000276133"/>
    </source>
</evidence>
<dbReference type="Proteomes" id="UP000276133">
    <property type="component" value="Unassembled WGS sequence"/>
</dbReference>
<sequence length="60" mass="6992">MSLFNMRSTQYEEPDNAFLTLNINIWSDFKEKGWSKAQQIYLTKSIIRCSIAHSDTSKGF</sequence>
<gene>
    <name evidence="1" type="ORF">BpHYR1_014015</name>
</gene>
<keyword evidence="2" id="KW-1185">Reference proteome</keyword>
<dbReference type="EMBL" id="REGN01005157">
    <property type="protein sequence ID" value="RNA14576.1"/>
    <property type="molecule type" value="Genomic_DNA"/>
</dbReference>
<organism evidence="1 2">
    <name type="scientific">Brachionus plicatilis</name>
    <name type="common">Marine rotifer</name>
    <name type="synonym">Brachionus muelleri</name>
    <dbReference type="NCBI Taxonomy" id="10195"/>
    <lineage>
        <taxon>Eukaryota</taxon>
        <taxon>Metazoa</taxon>
        <taxon>Spiralia</taxon>
        <taxon>Gnathifera</taxon>
        <taxon>Rotifera</taxon>
        <taxon>Eurotatoria</taxon>
        <taxon>Monogononta</taxon>
        <taxon>Pseudotrocha</taxon>
        <taxon>Ploima</taxon>
        <taxon>Brachionidae</taxon>
        <taxon>Brachionus</taxon>
    </lineage>
</organism>
<dbReference type="AlphaFoldDB" id="A0A3M7QT59"/>
<protein>
    <submittedName>
        <fullName evidence="1">Uncharacterized protein</fullName>
    </submittedName>
</protein>
<evidence type="ECO:0000313" key="1">
    <source>
        <dbReference type="EMBL" id="RNA14576.1"/>
    </source>
</evidence>
<proteinExistence type="predicted"/>
<accession>A0A3M7QT59</accession>
<comment type="caution">
    <text evidence="1">The sequence shown here is derived from an EMBL/GenBank/DDBJ whole genome shotgun (WGS) entry which is preliminary data.</text>
</comment>